<keyword evidence="13" id="KW-1185">Reference proteome</keyword>
<evidence type="ECO:0000259" key="11">
    <source>
        <dbReference type="Pfam" id="PF01494"/>
    </source>
</evidence>
<dbReference type="GO" id="GO:0019363">
    <property type="term" value="P:pyridine nucleotide biosynthetic process"/>
    <property type="evidence" value="ECO:0007669"/>
    <property type="project" value="UniProtKB-KW"/>
</dbReference>
<dbReference type="EMBL" id="JAYKXP010000008">
    <property type="protein sequence ID" value="KAK7054975.1"/>
    <property type="molecule type" value="Genomic_DNA"/>
</dbReference>
<evidence type="ECO:0000313" key="13">
    <source>
        <dbReference type="Proteomes" id="UP001383192"/>
    </source>
</evidence>
<keyword evidence="10" id="KW-1133">Transmembrane helix</keyword>
<accession>A0AAW0DUR2</accession>
<dbReference type="PANTHER" id="PTHR46028">
    <property type="entry name" value="KYNURENINE 3-MONOOXYGENASE"/>
    <property type="match status" value="1"/>
</dbReference>
<comment type="cofactor">
    <cofactor evidence="1">
        <name>FAD</name>
        <dbReference type="ChEBI" id="CHEBI:57692"/>
    </cofactor>
</comment>
<evidence type="ECO:0000256" key="7">
    <source>
        <dbReference type="ARBA" id="ARBA00023033"/>
    </source>
</evidence>
<dbReference type="InterPro" id="IPR036188">
    <property type="entry name" value="FAD/NAD-bd_sf"/>
</dbReference>
<dbReference type="PRINTS" id="PR00420">
    <property type="entry name" value="RNGMNOXGNASE"/>
</dbReference>
<feature type="domain" description="FAD-binding" evidence="11">
    <location>
        <begin position="105"/>
        <end position="309"/>
    </location>
</feature>
<evidence type="ECO:0000256" key="3">
    <source>
        <dbReference type="ARBA" id="ARBA00022642"/>
    </source>
</evidence>
<evidence type="ECO:0000256" key="4">
    <source>
        <dbReference type="ARBA" id="ARBA00022827"/>
    </source>
</evidence>
<keyword evidence="3" id="KW-0662">Pyridine nucleotide biosynthesis</keyword>
<proteinExistence type="predicted"/>
<sequence>MFANRGWKVAIYEARADLRLSAVQANTRQRSINFTISHRGIAALEAIFPDAAEQFIQNVSIPMRGRMIHRTDGGLDSQLYDRYGQCINSCNRALLNADLLGRVCKTEGIDVYFRHKVCSVDFDGRSMVVKDLDHTDQQTEIVTFDLCVGADGSYSTVRREMMKVVRMDFQQEYINHEYMELHMPPGLNNTFCFDPNHLHIWPRQSHMLIAMANRDQTFTCTLFAPSAQFNSLDTPEKFLEWFKDNFPDAFQAIGEKRLLQDHLCNPRSALVNPYHYKDRGILLGDAAHSMVPFYGQGLNCGLEDVRVLKILLDKEQVQSIVNDAEKADECRDFEQEGERLARALARFSEERHKDLIAITDLAMTNYIELRHLVATPMYLLRKILDSWLHSLSEAKPLSALSELLCRELYDVEEPKTWDWLPLYTMVTFRPDISYDQARRKALRQASILTWAGYSSIAITGLMCWWILRIVLS</sequence>
<dbReference type="GO" id="GO:0004502">
    <property type="term" value="F:kynurenine 3-monooxygenase activity"/>
    <property type="evidence" value="ECO:0007669"/>
    <property type="project" value="UniProtKB-EC"/>
</dbReference>
<name>A0AAW0DUR2_9AGAR</name>
<evidence type="ECO:0000256" key="10">
    <source>
        <dbReference type="SAM" id="Phobius"/>
    </source>
</evidence>
<dbReference type="Proteomes" id="UP001383192">
    <property type="component" value="Unassembled WGS sequence"/>
</dbReference>
<protein>
    <submittedName>
        <fullName evidence="12">Kynurenine 3-monooxygenase, mitochondrial</fullName>
        <ecNumber evidence="12">1.14.13.9</ecNumber>
    </submittedName>
</protein>
<keyword evidence="6 12" id="KW-0560">Oxidoreductase</keyword>
<comment type="caution">
    <text evidence="12">The sequence shown here is derived from an EMBL/GenBank/DDBJ whole genome shotgun (WGS) entry which is preliminary data.</text>
</comment>
<evidence type="ECO:0000256" key="8">
    <source>
        <dbReference type="ARBA" id="ARBA00023128"/>
    </source>
</evidence>
<keyword evidence="10" id="KW-0472">Membrane</keyword>
<dbReference type="InterPro" id="IPR002938">
    <property type="entry name" value="FAD-bd"/>
</dbReference>
<keyword evidence="8" id="KW-0496">Mitochondrion</keyword>
<organism evidence="12 13">
    <name type="scientific">Paramarasmius palmivorus</name>
    <dbReference type="NCBI Taxonomy" id="297713"/>
    <lineage>
        <taxon>Eukaryota</taxon>
        <taxon>Fungi</taxon>
        <taxon>Dikarya</taxon>
        <taxon>Basidiomycota</taxon>
        <taxon>Agaricomycotina</taxon>
        <taxon>Agaricomycetes</taxon>
        <taxon>Agaricomycetidae</taxon>
        <taxon>Agaricales</taxon>
        <taxon>Marasmiineae</taxon>
        <taxon>Marasmiaceae</taxon>
        <taxon>Paramarasmius</taxon>
    </lineage>
</organism>
<evidence type="ECO:0000313" key="12">
    <source>
        <dbReference type="EMBL" id="KAK7054975.1"/>
    </source>
</evidence>
<dbReference type="EC" id="1.14.13.9" evidence="12"/>
<evidence type="ECO:0000256" key="5">
    <source>
        <dbReference type="ARBA" id="ARBA00022857"/>
    </source>
</evidence>
<feature type="transmembrane region" description="Helical" evidence="10">
    <location>
        <begin position="447"/>
        <end position="467"/>
    </location>
</feature>
<comment type="catalytic activity">
    <reaction evidence="9">
        <text>L-kynurenine + NADPH + O2 + H(+) = 3-hydroxy-L-kynurenine + NADP(+) + H2O</text>
        <dbReference type="Rhea" id="RHEA:20545"/>
        <dbReference type="ChEBI" id="CHEBI:15377"/>
        <dbReference type="ChEBI" id="CHEBI:15378"/>
        <dbReference type="ChEBI" id="CHEBI:15379"/>
        <dbReference type="ChEBI" id="CHEBI:57783"/>
        <dbReference type="ChEBI" id="CHEBI:57959"/>
        <dbReference type="ChEBI" id="CHEBI:58125"/>
        <dbReference type="ChEBI" id="CHEBI:58349"/>
        <dbReference type="EC" id="1.14.13.9"/>
    </reaction>
</comment>
<keyword evidence="10" id="KW-0812">Transmembrane</keyword>
<dbReference type="GO" id="GO:0071949">
    <property type="term" value="F:FAD binding"/>
    <property type="evidence" value="ECO:0007669"/>
    <property type="project" value="InterPro"/>
</dbReference>
<evidence type="ECO:0000256" key="2">
    <source>
        <dbReference type="ARBA" id="ARBA00022630"/>
    </source>
</evidence>
<reference evidence="12 13" key="1">
    <citation type="submission" date="2024-01" db="EMBL/GenBank/DDBJ databases">
        <title>A draft genome for a cacao thread blight-causing isolate of Paramarasmius palmivorus.</title>
        <authorList>
            <person name="Baruah I.K."/>
            <person name="Bukari Y."/>
            <person name="Amoako-Attah I."/>
            <person name="Meinhardt L.W."/>
            <person name="Bailey B.A."/>
            <person name="Cohen S.P."/>
        </authorList>
    </citation>
    <scope>NUCLEOTIDE SEQUENCE [LARGE SCALE GENOMIC DNA]</scope>
    <source>
        <strain evidence="12 13">GH-12</strain>
    </source>
</reference>
<dbReference type="FunFam" id="3.50.50.60:FF:000129">
    <property type="entry name" value="Kynurenine 3-monooxygenase"/>
    <property type="match status" value="1"/>
</dbReference>
<dbReference type="Pfam" id="PF01494">
    <property type="entry name" value="FAD_binding_3"/>
    <property type="match status" value="1"/>
</dbReference>
<dbReference type="Gene3D" id="3.50.50.60">
    <property type="entry name" value="FAD/NAD(P)-binding domain"/>
    <property type="match status" value="1"/>
</dbReference>
<keyword evidence="4" id="KW-0274">FAD</keyword>
<evidence type="ECO:0000256" key="6">
    <source>
        <dbReference type="ARBA" id="ARBA00023002"/>
    </source>
</evidence>
<keyword evidence="2" id="KW-0285">Flavoprotein</keyword>
<keyword evidence="7" id="KW-0503">Monooxygenase</keyword>
<dbReference type="GO" id="GO:0005741">
    <property type="term" value="C:mitochondrial outer membrane"/>
    <property type="evidence" value="ECO:0007669"/>
    <property type="project" value="TreeGrafter"/>
</dbReference>
<dbReference type="PANTHER" id="PTHR46028:SF2">
    <property type="entry name" value="KYNURENINE 3-MONOOXYGENASE"/>
    <property type="match status" value="1"/>
</dbReference>
<evidence type="ECO:0000256" key="9">
    <source>
        <dbReference type="ARBA" id="ARBA00047818"/>
    </source>
</evidence>
<gene>
    <name evidence="12" type="primary">BNA4_2</name>
    <name evidence="12" type="ORF">VNI00_003438</name>
</gene>
<keyword evidence="5" id="KW-0521">NADP</keyword>
<evidence type="ECO:0000256" key="1">
    <source>
        <dbReference type="ARBA" id="ARBA00001974"/>
    </source>
</evidence>
<dbReference type="AlphaFoldDB" id="A0AAW0DUR2"/>
<dbReference type="GO" id="GO:0070189">
    <property type="term" value="P:kynurenine metabolic process"/>
    <property type="evidence" value="ECO:0007669"/>
    <property type="project" value="TreeGrafter"/>
</dbReference>
<dbReference type="SUPFAM" id="SSF51905">
    <property type="entry name" value="FAD/NAD(P)-binding domain"/>
    <property type="match status" value="1"/>
</dbReference>